<dbReference type="AlphaFoldDB" id="A0A194XAD2"/>
<dbReference type="Gene3D" id="4.10.240.10">
    <property type="entry name" value="Zn(2)-C6 fungal-type DNA-binding domain"/>
    <property type="match status" value="1"/>
</dbReference>
<dbReference type="STRING" id="149040.A0A194XAD2"/>
<evidence type="ECO:0000256" key="1">
    <source>
        <dbReference type="ARBA" id="ARBA00004123"/>
    </source>
</evidence>
<evidence type="ECO:0000313" key="5">
    <source>
        <dbReference type="EMBL" id="KUJ17130.1"/>
    </source>
</evidence>
<dbReference type="Pfam" id="PF11951">
    <property type="entry name" value="Fungal_trans_2"/>
    <property type="match status" value="1"/>
</dbReference>
<comment type="subcellular location">
    <subcellularLocation>
        <location evidence="1">Nucleus</location>
    </subcellularLocation>
</comment>
<dbReference type="EMBL" id="KQ947415">
    <property type="protein sequence ID" value="KUJ17130.1"/>
    <property type="molecule type" value="Genomic_DNA"/>
</dbReference>
<dbReference type="GO" id="GO:0005634">
    <property type="term" value="C:nucleus"/>
    <property type="evidence" value="ECO:0007669"/>
    <property type="project" value="UniProtKB-SubCell"/>
</dbReference>
<dbReference type="PANTHER" id="PTHR37534:SF3">
    <property type="entry name" value="ZN(II)2CYS6 TRANSCRIPTION FACTOR (EUROFUNG)"/>
    <property type="match status" value="1"/>
</dbReference>
<dbReference type="GO" id="GO:0045944">
    <property type="term" value="P:positive regulation of transcription by RNA polymerase II"/>
    <property type="evidence" value="ECO:0007669"/>
    <property type="project" value="TreeGrafter"/>
</dbReference>
<dbReference type="InterPro" id="IPR036864">
    <property type="entry name" value="Zn2-C6_fun-type_DNA-bd_sf"/>
</dbReference>
<dbReference type="GO" id="GO:0000981">
    <property type="term" value="F:DNA-binding transcription factor activity, RNA polymerase II-specific"/>
    <property type="evidence" value="ECO:0007669"/>
    <property type="project" value="InterPro"/>
</dbReference>
<feature type="compositionally biased region" description="Polar residues" evidence="3">
    <location>
        <begin position="127"/>
        <end position="149"/>
    </location>
</feature>
<proteinExistence type="predicted"/>
<dbReference type="OrthoDB" id="5319341at2759"/>
<dbReference type="InterPro" id="IPR021858">
    <property type="entry name" value="Fun_TF"/>
</dbReference>
<gene>
    <name evidence="5" type="ORF">LY89DRAFT_685078</name>
</gene>
<evidence type="ECO:0000256" key="3">
    <source>
        <dbReference type="SAM" id="MobiDB-lite"/>
    </source>
</evidence>
<dbReference type="PROSITE" id="PS50048">
    <property type="entry name" value="ZN2_CY6_FUNGAL_2"/>
    <property type="match status" value="1"/>
</dbReference>
<feature type="compositionally biased region" description="Basic residues" evidence="3">
    <location>
        <begin position="9"/>
        <end position="24"/>
    </location>
</feature>
<dbReference type="PROSITE" id="PS00463">
    <property type="entry name" value="ZN2_CY6_FUNGAL_1"/>
    <property type="match status" value="1"/>
</dbReference>
<feature type="region of interest" description="Disordered" evidence="3">
    <location>
        <begin position="118"/>
        <end position="149"/>
    </location>
</feature>
<feature type="region of interest" description="Disordered" evidence="3">
    <location>
        <begin position="1"/>
        <end position="25"/>
    </location>
</feature>
<keyword evidence="2" id="KW-0539">Nucleus</keyword>
<evidence type="ECO:0000313" key="6">
    <source>
        <dbReference type="Proteomes" id="UP000070700"/>
    </source>
</evidence>
<dbReference type="KEGG" id="psco:LY89DRAFT_685078"/>
<dbReference type="Pfam" id="PF00172">
    <property type="entry name" value="Zn_clus"/>
    <property type="match status" value="1"/>
</dbReference>
<dbReference type="SUPFAM" id="SSF57701">
    <property type="entry name" value="Zn2/Cys6 DNA-binding domain"/>
    <property type="match status" value="1"/>
</dbReference>
<dbReference type="SMART" id="SM00066">
    <property type="entry name" value="GAL4"/>
    <property type="match status" value="1"/>
</dbReference>
<dbReference type="Proteomes" id="UP000070700">
    <property type="component" value="Unassembled WGS sequence"/>
</dbReference>
<dbReference type="InterPro" id="IPR001138">
    <property type="entry name" value="Zn2Cys6_DnaBD"/>
</dbReference>
<organism evidence="5 6">
    <name type="scientific">Mollisia scopiformis</name>
    <name type="common">Conifer needle endophyte fungus</name>
    <name type="synonym">Phialocephala scopiformis</name>
    <dbReference type="NCBI Taxonomy" id="149040"/>
    <lineage>
        <taxon>Eukaryota</taxon>
        <taxon>Fungi</taxon>
        <taxon>Dikarya</taxon>
        <taxon>Ascomycota</taxon>
        <taxon>Pezizomycotina</taxon>
        <taxon>Leotiomycetes</taxon>
        <taxon>Helotiales</taxon>
        <taxon>Mollisiaceae</taxon>
        <taxon>Mollisia</taxon>
    </lineage>
</organism>
<dbReference type="InParanoid" id="A0A194XAD2"/>
<dbReference type="GO" id="GO:0000976">
    <property type="term" value="F:transcription cis-regulatory region binding"/>
    <property type="evidence" value="ECO:0007669"/>
    <property type="project" value="TreeGrafter"/>
</dbReference>
<evidence type="ECO:0000259" key="4">
    <source>
        <dbReference type="PROSITE" id="PS50048"/>
    </source>
</evidence>
<protein>
    <recommendedName>
        <fullName evidence="4">Zn(2)-C6 fungal-type domain-containing protein</fullName>
    </recommendedName>
</protein>
<dbReference type="CDD" id="cd12148">
    <property type="entry name" value="fungal_TF_MHR"/>
    <property type="match status" value="1"/>
</dbReference>
<evidence type="ECO:0000256" key="2">
    <source>
        <dbReference type="ARBA" id="ARBA00023242"/>
    </source>
</evidence>
<dbReference type="PANTHER" id="PTHR37534">
    <property type="entry name" value="TRANSCRIPTIONAL ACTIVATOR PROTEIN UGA3"/>
    <property type="match status" value="1"/>
</dbReference>
<dbReference type="GO" id="GO:0008270">
    <property type="term" value="F:zinc ion binding"/>
    <property type="evidence" value="ECO:0007669"/>
    <property type="project" value="InterPro"/>
</dbReference>
<keyword evidence="6" id="KW-1185">Reference proteome</keyword>
<dbReference type="CDD" id="cd00067">
    <property type="entry name" value="GAL4"/>
    <property type="match status" value="1"/>
</dbReference>
<feature type="domain" description="Zn(2)-C6 fungal-type" evidence="4">
    <location>
        <begin position="28"/>
        <end position="58"/>
    </location>
</feature>
<accession>A0A194XAD2</accession>
<dbReference type="GeneID" id="28824739"/>
<name>A0A194XAD2_MOLSC</name>
<sequence length="655" mass="73524">MVDEERPTTPRKPRNRQSRGKGLRKTTGCITCRRRHVKCGEEQPYCHRCLKANQTCIYCDPHKPHVSARQESRLATTPTAELPRLPSIPQWHNSPEHIVRYPPPPPVTSDNTSVTSIPGPPYIPTPRNRQNFSGTSQSNEYSLNGPTNMTPEATNQQVMSPEMSTYAATAFSLGSNDSLVPRSASSQPTFNVAITRWFDMLVGDSAFESAVPDIDGIVEGRSSVDTPREPERATIPFIASLRGTPEGSGAAAASPISTSPQLLERSAPGFDSNALAEKLRWQSSIIELLPYEHFIFSNFVQRISPMMDLFDPTQNFSAFVPHLAMRNAGLMKAILALSARHISLVPSVAAEQSHDRNDALQYYNETLHYLSKAMQYDTFKTSLELLATVLIISTHEMLDGSGKDWERHLQGVFWIQRSQVIHGDSKGLRAAVWWAWLCQDVWAAFREKRKTFTFWKPTRNFTEMSPHEMAARSVYIIAKVVNYCSKEETEAGDIAARIERANQLQAMLEEWERYLTVEFTPLPYRGDVSSTAFQPIWIHPPAFAVAVQLHYSARLLLLLNKPSRGGFGGYLEQSRMISKYVNNICGIALTLTDHASSVMSSQCLYIAGMCVQDTRQRETVLSMLESCRQRTGWPLRSLGEELQAFWESSEGFPNG</sequence>
<dbReference type="RefSeq" id="XP_018071485.1">
    <property type="nucleotide sequence ID" value="XM_018215013.1"/>
</dbReference>
<reference evidence="5 6" key="1">
    <citation type="submission" date="2015-10" db="EMBL/GenBank/DDBJ databases">
        <title>Full genome of DAOMC 229536 Phialocephala scopiformis, a fungal endophyte of spruce producing the potent anti-insectan compound rugulosin.</title>
        <authorList>
            <consortium name="DOE Joint Genome Institute"/>
            <person name="Walker A.K."/>
            <person name="Frasz S.L."/>
            <person name="Seifert K.A."/>
            <person name="Miller J.D."/>
            <person name="Mondo S.J."/>
            <person name="Labutti K."/>
            <person name="Lipzen A."/>
            <person name="Dockter R."/>
            <person name="Kennedy M."/>
            <person name="Grigoriev I.V."/>
            <person name="Spatafora J.W."/>
        </authorList>
    </citation>
    <scope>NUCLEOTIDE SEQUENCE [LARGE SCALE GENOMIC DNA]</scope>
    <source>
        <strain evidence="5 6">CBS 120377</strain>
    </source>
</reference>